<feature type="transmembrane region" description="Helical" evidence="2">
    <location>
        <begin position="34"/>
        <end position="53"/>
    </location>
</feature>
<gene>
    <name evidence="3" type="ORF">PCOR1329_LOCUS25263</name>
</gene>
<keyword evidence="2" id="KW-0472">Membrane</keyword>
<keyword evidence="2" id="KW-1133">Transmembrane helix</keyword>
<organism evidence="3 4">
    <name type="scientific">Prorocentrum cordatum</name>
    <dbReference type="NCBI Taxonomy" id="2364126"/>
    <lineage>
        <taxon>Eukaryota</taxon>
        <taxon>Sar</taxon>
        <taxon>Alveolata</taxon>
        <taxon>Dinophyceae</taxon>
        <taxon>Prorocentrales</taxon>
        <taxon>Prorocentraceae</taxon>
        <taxon>Prorocentrum</taxon>
    </lineage>
</organism>
<name>A0ABN9S405_9DINO</name>
<dbReference type="InterPro" id="IPR011010">
    <property type="entry name" value="DNA_brk_join_enz"/>
</dbReference>
<keyword evidence="2" id="KW-0812">Transmembrane</keyword>
<evidence type="ECO:0000256" key="1">
    <source>
        <dbReference type="SAM" id="MobiDB-lite"/>
    </source>
</evidence>
<feature type="region of interest" description="Disordered" evidence="1">
    <location>
        <begin position="727"/>
        <end position="777"/>
    </location>
</feature>
<sequence length="2307" mass="252011">ELMGQHGDPYKEHVGLHVDPFISKGQHGDPHVELMVGPALVVAALGLLFGLLAREAQAMPRQRAPTPSARTRQRAQLAAAAARGRPLVGALTLLEQLAVRPNTEAMYRQLLQTFITYCCDHRRDWNNLRELDRLLAEYFTSRYISGAAASVGSQTVAALAHFTPGLPRRVGSLLPRASRAMQAWRRRAPTLTRLPIPRAVVFALAGVLIAWQQAPMAAWLAIAFSAYLRPAEAQRLTTDSIVEPSASAGPAYQFWGLLLHPADRGQAGKTGAFDESILFDLDLYLVPVLMALRCRGGPGTPLWSFSLGDLNRMFMLAAAALGLSHLRPHLYGMRHGGVSDDLLSQRRSQEQVYRRGRWAVPSSMRRYAKETALLRELQGVHSDVYVFGDLVAESFALLIEKGFAGAGLQRRIPASLLEALMGGAAGPVGASAAAGSERLRPRPGGSECADHLRRRFKAAVSRGSLCRRRVVLELFCGSGHFSAATRRLGLSTLGLDLRLSPLEDHCRRDFERVVTGWLRGRAVAAVFLGTPCTTWSRALRKALRSRAHPMGISGLSTSEIARLTTGNASFYFTCRIIRLCCKLNIPVLLENPASSLMWQEQRSQLDALQRRHLWWHERLHRHRAHELEERGVPHDPAAMDALRSWDDLNAMEQQEDRFHNCPLGPVEYALTSGRSASSAGRDVYYFVLEENQPIRRDSMTSFQLMHTLTLGQAANFVERAAAQAQAALGGSHGDGRGAEDAASLSSDDSGSDSASEGISSDGSSSDHSGSRASRRKVAAQRAREKMLRTARLPWDVLWMVTKVLQLCWVFMGTVQMLVNGGLLRNPRVLKAFGEQADQLAAPRNPALRASRGARELLRIDAIIMQTHVIQPPLLKRAIDRGSQALCGEKANGSGPVAELGARERSLEQLQRRGEGGAYRCEQREIGDFVCAMKTATRNLRHAEGYMGDVFYALDDEMEKLRSMKGASEVSIARAAPSEANDDAERMAKQETARKQIGWKGRDPTTWIEIEENDPTTWETLGWIDKAAWNDPSKWHNMGWIENDKLDTDIPKVWKQLGSMWTLGTRSSSVVGNVRGEANRTPEQYRCLFGYKVLDIRGSRQLCLDCEQEKLFCHSHLILYLRVSVTCPAPAAEALACPEVPPPPPCPPAPACPPGDAARAGAPEAESRHVCWPEASVGLSFVCGLGGLAVLAVRWLGPSNEVPKRVPRQLIYHLGQSVGHPGGNVRRGDDVAFNGSELLTGRKGVNVLMKKPELIENIGAGDVEAYRSEEAHHDARMLKMQRGSRGACRRPRRDVACDVNVAEQQDRPVPGPPTADWCPQAPTHRSEGPVGGGRRCEAESRLSLDQWGVTGHEILAKILERRGTHDQCDAVNQAGGEDVRGGRAARVEEMAIFRRKHREYGEAKMASELLSHVVAELGRDSGIVEQMSLDGGEGGQPKSRRGQRRRGERAHCEDWARCCATALNELDRGSADPQPLGLRASAGQERSLSMIQAAVAELGRPPADLTRQGALAELLAKRSYTGEKASVARLDISLLPLPSGGGGPRALSTLLGDEGPMVVGGFLKDKVLPPSEAAARVAESALKRPCYDPSLQGRPRRHARLLAALDGAGMLEWRRHGSPRVGLFTAWKKNGKQRLIVDARLSNLCFAQPDPVDLATGGSFASLEVDPGPPACLAQVDIQDAFYHHLLPPELAPLFCLRPVTAGLAGVGELDGAPVSPSQLVYPHLRVVPMGWNHALRWCQRIHEYHAFQQPGVTPANKLSDKKPGVRLGRSGFAHTEYVDIFAAIGRQAAEVDAVADSVHEALSAAGLRFDAPPWGRGVCLAERDLQSIPEAGRRSDRWRFSRGAEDQVRPRGASLREELNVAAAAGLDDLDRVGTARHLDALGEVDRSGVVPEIRPKILQGPWTTVSAGRWRRREAMPVLEGRALVWGARHVIRGLSEFGKRVLFLTDGLSEVLALEKGCPEDRHVADSEGLSVTERENAEDLYQRVYHTPLAEFRSFAATQGLRLGTAADYDGVALERAHQALFDSGGVQEGPRLKAVLHHYHPRLLVAKGLPGFARALGGWRRLVPPRSRLPLLWEVARAEASRLAANPCAARLVAVMFVLRLQLVELTSPAGRQVAPPSRAAGHDARPLVLFPMEQKTPSISGTCNASIVGDLPFYRFIGNMLKLPKANVGERELAARAQYMLLAQACQAAGQQLRFGGPPGLYRRRDGGAPADLARGRQSSAEVPARGRWATDSSVTECGKGGRIADQLAKLLMPSFEHAVGCAQKIGGTLCKRCRPLPPVRAQALGFAVFEWDLRWGDEYGL</sequence>
<comment type="caution">
    <text evidence="3">The sequence shown here is derived from an EMBL/GenBank/DDBJ whole genome shotgun (WGS) entry which is preliminary data.</text>
</comment>
<feature type="region of interest" description="Disordered" evidence="1">
    <location>
        <begin position="1424"/>
        <end position="1446"/>
    </location>
</feature>
<feature type="compositionally biased region" description="Low complexity" evidence="1">
    <location>
        <begin position="740"/>
        <end position="771"/>
    </location>
</feature>
<reference evidence="3" key="1">
    <citation type="submission" date="2023-10" db="EMBL/GenBank/DDBJ databases">
        <authorList>
            <person name="Chen Y."/>
            <person name="Shah S."/>
            <person name="Dougan E. K."/>
            <person name="Thang M."/>
            <person name="Chan C."/>
        </authorList>
    </citation>
    <scope>NUCLEOTIDE SEQUENCE [LARGE SCALE GENOMIC DNA]</scope>
</reference>
<proteinExistence type="predicted"/>
<evidence type="ECO:0000256" key="2">
    <source>
        <dbReference type="SAM" id="Phobius"/>
    </source>
</evidence>
<protein>
    <submittedName>
        <fullName evidence="3">Uncharacterized protein</fullName>
    </submittedName>
</protein>
<feature type="region of interest" description="Disordered" evidence="1">
    <location>
        <begin position="1303"/>
        <end position="1333"/>
    </location>
</feature>
<feature type="non-terminal residue" evidence="3">
    <location>
        <position position="2307"/>
    </location>
</feature>
<keyword evidence="4" id="KW-1185">Reference proteome</keyword>
<feature type="compositionally biased region" description="Basic residues" evidence="1">
    <location>
        <begin position="1437"/>
        <end position="1446"/>
    </location>
</feature>
<feature type="transmembrane region" description="Helical" evidence="2">
    <location>
        <begin position="199"/>
        <end position="228"/>
    </location>
</feature>
<accession>A0ABN9S405</accession>
<dbReference type="EMBL" id="CAUYUJ010008810">
    <property type="protein sequence ID" value="CAK0825020.1"/>
    <property type="molecule type" value="Genomic_DNA"/>
</dbReference>
<feature type="non-terminal residue" evidence="3">
    <location>
        <position position="1"/>
    </location>
</feature>
<evidence type="ECO:0000313" key="3">
    <source>
        <dbReference type="EMBL" id="CAK0825020.1"/>
    </source>
</evidence>
<dbReference type="Proteomes" id="UP001189429">
    <property type="component" value="Unassembled WGS sequence"/>
</dbReference>
<evidence type="ECO:0000313" key="4">
    <source>
        <dbReference type="Proteomes" id="UP001189429"/>
    </source>
</evidence>
<dbReference type="SUPFAM" id="SSF56349">
    <property type="entry name" value="DNA breaking-rejoining enzymes"/>
    <property type="match status" value="1"/>
</dbReference>